<dbReference type="GO" id="GO:0005886">
    <property type="term" value="C:plasma membrane"/>
    <property type="evidence" value="ECO:0007669"/>
    <property type="project" value="TreeGrafter"/>
</dbReference>
<keyword evidence="5 7" id="KW-1133">Transmembrane helix</keyword>
<keyword evidence="3" id="KW-0813">Transport</keyword>
<evidence type="ECO:0000313" key="8">
    <source>
        <dbReference type="EMBL" id="KAK8947480.1"/>
    </source>
</evidence>
<feature type="transmembrane region" description="Helical" evidence="7">
    <location>
        <begin position="73"/>
        <end position="98"/>
    </location>
</feature>
<reference evidence="8 9" key="1">
    <citation type="journal article" date="2022" name="Nat. Plants">
        <title>Genomes of leafy and leafless Platanthera orchids illuminate the evolution of mycoheterotrophy.</title>
        <authorList>
            <person name="Li M.H."/>
            <person name="Liu K.W."/>
            <person name="Li Z."/>
            <person name="Lu H.C."/>
            <person name="Ye Q.L."/>
            <person name="Zhang D."/>
            <person name="Wang J.Y."/>
            <person name="Li Y.F."/>
            <person name="Zhong Z.M."/>
            <person name="Liu X."/>
            <person name="Yu X."/>
            <person name="Liu D.K."/>
            <person name="Tu X.D."/>
            <person name="Liu B."/>
            <person name="Hao Y."/>
            <person name="Liao X.Y."/>
            <person name="Jiang Y.T."/>
            <person name="Sun W.H."/>
            <person name="Chen J."/>
            <person name="Chen Y.Q."/>
            <person name="Ai Y."/>
            <person name="Zhai J.W."/>
            <person name="Wu S.S."/>
            <person name="Zhou Z."/>
            <person name="Hsiao Y.Y."/>
            <person name="Wu W.L."/>
            <person name="Chen Y.Y."/>
            <person name="Lin Y.F."/>
            <person name="Hsu J.L."/>
            <person name="Li C.Y."/>
            <person name="Wang Z.W."/>
            <person name="Zhao X."/>
            <person name="Zhong W.Y."/>
            <person name="Ma X.K."/>
            <person name="Ma L."/>
            <person name="Huang J."/>
            <person name="Chen G.Z."/>
            <person name="Huang M.Z."/>
            <person name="Huang L."/>
            <person name="Peng D.H."/>
            <person name="Luo Y.B."/>
            <person name="Zou S.Q."/>
            <person name="Chen S.P."/>
            <person name="Lan S."/>
            <person name="Tsai W.C."/>
            <person name="Van de Peer Y."/>
            <person name="Liu Z.J."/>
        </authorList>
    </citation>
    <scope>NUCLEOTIDE SEQUENCE [LARGE SCALE GENOMIC DNA]</scope>
    <source>
        <strain evidence="8">Lor287</strain>
    </source>
</reference>
<dbReference type="GO" id="GO:0005345">
    <property type="term" value="F:purine nucleobase transmembrane transporter activity"/>
    <property type="evidence" value="ECO:0007669"/>
    <property type="project" value="TreeGrafter"/>
</dbReference>
<dbReference type="PANTHER" id="PTHR43337:SF1">
    <property type="entry name" value="XANTHINE_URACIL PERMEASE C887.17-RELATED"/>
    <property type="match status" value="1"/>
</dbReference>
<evidence type="ECO:0000256" key="5">
    <source>
        <dbReference type="ARBA" id="ARBA00022989"/>
    </source>
</evidence>
<dbReference type="InterPro" id="IPR006043">
    <property type="entry name" value="NCS2"/>
</dbReference>
<dbReference type="EMBL" id="JBBWWQ010000005">
    <property type="protein sequence ID" value="KAK8947480.1"/>
    <property type="molecule type" value="Genomic_DNA"/>
</dbReference>
<accession>A0AAP0BS94</accession>
<proteinExistence type="inferred from homology"/>
<dbReference type="PANTHER" id="PTHR43337">
    <property type="entry name" value="XANTHINE/URACIL PERMEASE C887.17-RELATED"/>
    <property type="match status" value="1"/>
</dbReference>
<sequence length="178" mass="18776">MNIFVSSSSIGHHFKISDRGTTFTTELPAGTTTFLTMAYILAVNASIISNSGATCSISDCGYTNCVARARRELITATVVTSLIGSALMGFFTNLPIALAPGMGTNAYSVVEYHGSSRVPYRSALAAIFLVGLLILLLSIFGNIEKAWAGANAMAREEGVSISCGVGRVGRAEDLFNHR</sequence>
<comment type="subcellular location">
    <subcellularLocation>
        <location evidence="1">Endomembrane system</location>
        <topology evidence="1">Multi-pass membrane protein</topology>
    </subcellularLocation>
</comment>
<dbReference type="AlphaFoldDB" id="A0AAP0BS94"/>
<dbReference type="InterPro" id="IPR045018">
    <property type="entry name" value="Azg-like"/>
</dbReference>
<keyword evidence="4 7" id="KW-0812">Transmembrane</keyword>
<evidence type="ECO:0000313" key="9">
    <source>
        <dbReference type="Proteomes" id="UP001418222"/>
    </source>
</evidence>
<gene>
    <name evidence="8" type="primary">AZG1</name>
    <name evidence="8" type="ORF">KSP39_PZI007482</name>
</gene>
<organism evidence="8 9">
    <name type="scientific">Platanthera zijinensis</name>
    <dbReference type="NCBI Taxonomy" id="2320716"/>
    <lineage>
        <taxon>Eukaryota</taxon>
        <taxon>Viridiplantae</taxon>
        <taxon>Streptophyta</taxon>
        <taxon>Embryophyta</taxon>
        <taxon>Tracheophyta</taxon>
        <taxon>Spermatophyta</taxon>
        <taxon>Magnoliopsida</taxon>
        <taxon>Liliopsida</taxon>
        <taxon>Asparagales</taxon>
        <taxon>Orchidaceae</taxon>
        <taxon>Orchidoideae</taxon>
        <taxon>Orchideae</taxon>
        <taxon>Orchidinae</taxon>
        <taxon>Platanthera</taxon>
    </lineage>
</organism>
<protein>
    <submittedName>
        <fullName evidence="8">Adenine/guanine permease AZG1</fullName>
    </submittedName>
</protein>
<comment type="similarity">
    <text evidence="2">Belongs to the nucleobase:cation symporter-2 (NCS2) (TC 2.A.40) family. Azg-like subfamily.</text>
</comment>
<dbReference type="GO" id="GO:0012505">
    <property type="term" value="C:endomembrane system"/>
    <property type="evidence" value="ECO:0007669"/>
    <property type="project" value="UniProtKB-SubCell"/>
</dbReference>
<dbReference type="GO" id="GO:0015853">
    <property type="term" value="P:adenine transport"/>
    <property type="evidence" value="ECO:0007669"/>
    <property type="project" value="TreeGrafter"/>
</dbReference>
<evidence type="ECO:0000256" key="3">
    <source>
        <dbReference type="ARBA" id="ARBA00022448"/>
    </source>
</evidence>
<evidence type="ECO:0000256" key="6">
    <source>
        <dbReference type="ARBA" id="ARBA00023136"/>
    </source>
</evidence>
<dbReference type="Proteomes" id="UP001418222">
    <property type="component" value="Unassembled WGS sequence"/>
</dbReference>
<dbReference type="Pfam" id="PF00860">
    <property type="entry name" value="Xan_ur_permease"/>
    <property type="match status" value="1"/>
</dbReference>
<evidence type="ECO:0000256" key="4">
    <source>
        <dbReference type="ARBA" id="ARBA00022692"/>
    </source>
</evidence>
<evidence type="ECO:0000256" key="1">
    <source>
        <dbReference type="ARBA" id="ARBA00004127"/>
    </source>
</evidence>
<keyword evidence="6 7" id="KW-0472">Membrane</keyword>
<name>A0AAP0BS94_9ASPA</name>
<evidence type="ECO:0000256" key="7">
    <source>
        <dbReference type="SAM" id="Phobius"/>
    </source>
</evidence>
<dbReference type="GO" id="GO:0015854">
    <property type="term" value="P:guanine transport"/>
    <property type="evidence" value="ECO:0007669"/>
    <property type="project" value="TreeGrafter"/>
</dbReference>
<evidence type="ECO:0000256" key="2">
    <source>
        <dbReference type="ARBA" id="ARBA00005697"/>
    </source>
</evidence>
<feature type="transmembrane region" description="Helical" evidence="7">
    <location>
        <begin position="118"/>
        <end position="140"/>
    </location>
</feature>
<comment type="caution">
    <text evidence="8">The sequence shown here is derived from an EMBL/GenBank/DDBJ whole genome shotgun (WGS) entry which is preliminary data.</text>
</comment>
<keyword evidence="9" id="KW-1185">Reference proteome</keyword>